<evidence type="ECO:0000313" key="6">
    <source>
        <dbReference type="Proteomes" id="UP000694410"/>
    </source>
</evidence>
<evidence type="ECO:0000313" key="5">
    <source>
        <dbReference type="Ensembl" id="ENSCCEP00000020869.1"/>
    </source>
</evidence>
<dbReference type="AlphaFoldDB" id="A0A8C0VBW6"/>
<reference evidence="5" key="1">
    <citation type="submission" date="2025-08" db="UniProtKB">
        <authorList>
            <consortium name="Ensembl"/>
        </authorList>
    </citation>
    <scope>IDENTIFICATION</scope>
</reference>
<accession>A0A8C0VBW6</accession>
<dbReference type="GO" id="GO:0005886">
    <property type="term" value="C:plasma membrane"/>
    <property type="evidence" value="ECO:0007669"/>
    <property type="project" value="TreeGrafter"/>
</dbReference>
<dbReference type="InterPro" id="IPR016186">
    <property type="entry name" value="C-type_lectin-like/link_sf"/>
</dbReference>
<dbReference type="SMART" id="SM00034">
    <property type="entry name" value="CLECT"/>
    <property type="match status" value="1"/>
</dbReference>
<dbReference type="SUPFAM" id="SSF56436">
    <property type="entry name" value="C-type lectin-like"/>
    <property type="match status" value="1"/>
</dbReference>
<keyword evidence="2" id="KW-0430">Lectin</keyword>
<dbReference type="Proteomes" id="UP000694410">
    <property type="component" value="Unplaced"/>
</dbReference>
<reference evidence="5" key="2">
    <citation type="submission" date="2025-09" db="UniProtKB">
        <authorList>
            <consortium name="Ensembl"/>
        </authorList>
    </citation>
    <scope>IDENTIFICATION</scope>
</reference>
<protein>
    <recommendedName>
        <fullName evidence="4">C-type lectin domain-containing protein</fullName>
    </recommendedName>
</protein>
<name>A0A8C0VBW6_CYACU</name>
<dbReference type="InterPro" id="IPR016187">
    <property type="entry name" value="CTDL_fold"/>
</dbReference>
<dbReference type="InterPro" id="IPR001304">
    <property type="entry name" value="C-type_lectin-like"/>
</dbReference>
<proteinExistence type="predicted"/>
<dbReference type="PANTHER" id="PTHR46746:SF3">
    <property type="entry name" value="C-TYPE LECTIN DOMAIN-CONTAINING PROTEIN-RELATED"/>
    <property type="match status" value="1"/>
</dbReference>
<dbReference type="Gene3D" id="3.10.100.10">
    <property type="entry name" value="Mannose-Binding Protein A, subunit A"/>
    <property type="match status" value="1"/>
</dbReference>
<dbReference type="PANTHER" id="PTHR46746">
    <property type="entry name" value="KILLER CELL LECTIN-LIKE RECEPTOR SUBFAMILY F MEMBER 2"/>
    <property type="match status" value="1"/>
</dbReference>
<evidence type="ECO:0000259" key="4">
    <source>
        <dbReference type="PROSITE" id="PS50041"/>
    </source>
</evidence>
<dbReference type="CDD" id="cd03593">
    <property type="entry name" value="CLECT_NK_receptors_like"/>
    <property type="match status" value="1"/>
</dbReference>
<dbReference type="GO" id="GO:0030246">
    <property type="term" value="F:carbohydrate binding"/>
    <property type="evidence" value="ECO:0007669"/>
    <property type="project" value="UniProtKB-KW"/>
</dbReference>
<dbReference type="PROSITE" id="PS50041">
    <property type="entry name" value="C_TYPE_LECTIN_2"/>
    <property type="match status" value="1"/>
</dbReference>
<keyword evidence="6" id="KW-1185">Reference proteome</keyword>
<feature type="region of interest" description="Disordered" evidence="3">
    <location>
        <begin position="22"/>
        <end position="44"/>
    </location>
</feature>
<evidence type="ECO:0000256" key="2">
    <source>
        <dbReference type="ARBA" id="ARBA00022734"/>
    </source>
</evidence>
<organism evidence="5 6">
    <name type="scientific">Cyanistes caeruleus</name>
    <name type="common">Eurasian blue tit</name>
    <name type="synonym">Parus caeruleus</name>
    <dbReference type="NCBI Taxonomy" id="156563"/>
    <lineage>
        <taxon>Eukaryota</taxon>
        <taxon>Metazoa</taxon>
        <taxon>Chordata</taxon>
        <taxon>Craniata</taxon>
        <taxon>Vertebrata</taxon>
        <taxon>Euteleostomi</taxon>
        <taxon>Archelosauria</taxon>
        <taxon>Archosauria</taxon>
        <taxon>Dinosauria</taxon>
        <taxon>Saurischia</taxon>
        <taxon>Theropoda</taxon>
        <taxon>Coelurosauria</taxon>
        <taxon>Aves</taxon>
        <taxon>Neognathae</taxon>
        <taxon>Neoaves</taxon>
        <taxon>Telluraves</taxon>
        <taxon>Australaves</taxon>
        <taxon>Passeriformes</taxon>
        <taxon>Paridae</taxon>
        <taxon>Cyanistes</taxon>
    </lineage>
</organism>
<feature type="domain" description="C-type lectin" evidence="4">
    <location>
        <begin position="78"/>
        <end position="180"/>
    </location>
</feature>
<dbReference type="InterPro" id="IPR033992">
    <property type="entry name" value="NKR-like_CTLD"/>
</dbReference>
<dbReference type="Ensembl" id="ENSCCET00000031679.1">
    <property type="protein sequence ID" value="ENSCCEP00000020869.1"/>
    <property type="gene ID" value="ENSCCEG00000018936.1"/>
</dbReference>
<comment type="subcellular location">
    <subcellularLocation>
        <location evidence="1">Membrane</location>
        <topology evidence="1">Single-pass membrane protein</topology>
    </subcellularLocation>
</comment>
<evidence type="ECO:0000256" key="3">
    <source>
        <dbReference type="SAM" id="MobiDB-lite"/>
    </source>
</evidence>
<dbReference type="InterPro" id="IPR051379">
    <property type="entry name" value="C-type_Lectin_Receptor_IMM"/>
</dbReference>
<evidence type="ECO:0000256" key="1">
    <source>
        <dbReference type="ARBA" id="ARBA00004167"/>
    </source>
</evidence>
<dbReference type="Pfam" id="PF00059">
    <property type="entry name" value="Lectin_C"/>
    <property type="match status" value="1"/>
</dbReference>
<sequence length="186" mass="20669">GGSGRRRLLLSPLFLSIPLPQQQDLPFKDPRGSPHLPPIKGDRRFPPVPRRCLRAPGSVRVPAESEGCRLCAVGWMLIGTKCYWISDGMNPWNKSREDCGNRGSALLVPWDQDELKPTRHFWIGLSVPVAGTGWAWENGSSLDQDRFQLGLDKRPGACGTLKGNGIYPQTCHTRLQWICQKESAGI</sequence>